<accession>A0ABQ1IWK6</accession>
<evidence type="ECO:0000256" key="1">
    <source>
        <dbReference type="SAM" id="SignalP"/>
    </source>
</evidence>
<feature type="domain" description="DUF4377" evidence="2">
    <location>
        <begin position="37"/>
        <end position="108"/>
    </location>
</feature>
<evidence type="ECO:0000313" key="4">
    <source>
        <dbReference type="Proteomes" id="UP000646152"/>
    </source>
</evidence>
<dbReference type="EMBL" id="BMKE01000035">
    <property type="protein sequence ID" value="GGB53665.1"/>
    <property type="molecule type" value="Genomic_DNA"/>
</dbReference>
<dbReference type="Proteomes" id="UP000646152">
    <property type="component" value="Unassembled WGS sequence"/>
</dbReference>
<evidence type="ECO:0000313" key="3">
    <source>
        <dbReference type="EMBL" id="GGB53665.1"/>
    </source>
</evidence>
<dbReference type="Pfam" id="PF14302">
    <property type="entry name" value="DUF4377"/>
    <property type="match status" value="1"/>
</dbReference>
<reference evidence="4" key="1">
    <citation type="journal article" date="2019" name="Int. J. Syst. Evol. Microbiol.">
        <title>The Global Catalogue of Microorganisms (GCM) 10K type strain sequencing project: providing services to taxonomists for standard genome sequencing and annotation.</title>
        <authorList>
            <consortium name="The Broad Institute Genomics Platform"/>
            <consortium name="The Broad Institute Genome Sequencing Center for Infectious Disease"/>
            <person name="Wu L."/>
            <person name="Ma J."/>
        </authorList>
    </citation>
    <scope>NUCLEOTIDE SEQUENCE [LARGE SCALE GENOMIC DNA]</scope>
    <source>
        <strain evidence="4">CGMCC 1.15923</strain>
    </source>
</reference>
<name>A0ABQ1IWK6_9GAMM</name>
<gene>
    <name evidence="3" type="ORF">GCM10011502_28600</name>
</gene>
<keyword evidence="1" id="KW-0732">Signal</keyword>
<dbReference type="PROSITE" id="PS51257">
    <property type="entry name" value="PROKAR_LIPOPROTEIN"/>
    <property type="match status" value="1"/>
</dbReference>
<feature type="signal peptide" evidence="1">
    <location>
        <begin position="1"/>
        <end position="20"/>
    </location>
</feature>
<protein>
    <recommendedName>
        <fullName evidence="2">DUF4377 domain-containing protein</fullName>
    </recommendedName>
</protein>
<dbReference type="InterPro" id="IPR025485">
    <property type="entry name" value="DUF4377"/>
</dbReference>
<evidence type="ECO:0000259" key="2">
    <source>
        <dbReference type="Pfam" id="PF14302"/>
    </source>
</evidence>
<comment type="caution">
    <text evidence="3">The sequence shown here is derived from an EMBL/GenBank/DDBJ whole genome shotgun (WGS) entry which is preliminary data.</text>
</comment>
<organism evidence="3 4">
    <name type="scientific">Oceanisphaera marina</name>
    <dbReference type="NCBI Taxonomy" id="2017550"/>
    <lineage>
        <taxon>Bacteria</taxon>
        <taxon>Pseudomonadati</taxon>
        <taxon>Pseudomonadota</taxon>
        <taxon>Gammaproteobacteria</taxon>
        <taxon>Aeromonadales</taxon>
        <taxon>Aeromonadaceae</taxon>
        <taxon>Oceanisphaera</taxon>
    </lineage>
</organism>
<dbReference type="RefSeq" id="WP_229667977.1">
    <property type="nucleotide sequence ID" value="NZ_BMKE01000035.1"/>
</dbReference>
<feature type="chain" id="PRO_5046456191" description="DUF4377 domain-containing protein" evidence="1">
    <location>
        <begin position="21"/>
        <end position="112"/>
    </location>
</feature>
<proteinExistence type="predicted"/>
<sequence length="112" mass="12475">MKQAISAFLLMTLTACTANAPQDTQKVDASTTVKTVTVGPQTVDCVGVGPMKCLIVDDAFFYDRIQGFDFEPGYEYQLKIEQRQRFSPSNVPADASLYEYRLVDVLSKIKPE</sequence>
<keyword evidence="4" id="KW-1185">Reference proteome</keyword>